<evidence type="ECO:0000256" key="8">
    <source>
        <dbReference type="ARBA" id="ARBA00023180"/>
    </source>
</evidence>
<dbReference type="Gene3D" id="2.60.40.10">
    <property type="entry name" value="Immunoglobulins"/>
    <property type="match status" value="1"/>
</dbReference>
<dbReference type="InterPro" id="IPR018378">
    <property type="entry name" value="C-type_lectin_CS"/>
</dbReference>
<dbReference type="FunFam" id="2.10.25.10:FF:000255">
    <property type="entry name" value="Sushi, nidogen and EGF-like domains 1"/>
    <property type="match status" value="1"/>
</dbReference>
<dbReference type="GO" id="GO:0001501">
    <property type="term" value="P:skeletal system development"/>
    <property type="evidence" value="ECO:0007669"/>
    <property type="project" value="TreeGrafter"/>
</dbReference>
<feature type="region of interest" description="Disordered" evidence="13">
    <location>
        <begin position="379"/>
        <end position="557"/>
    </location>
</feature>
<evidence type="ECO:0000256" key="2">
    <source>
        <dbReference type="ARBA" id="ARBA00022525"/>
    </source>
</evidence>
<keyword evidence="6" id="KW-0654">Proteoglycan</keyword>
<dbReference type="GO" id="GO:0002052">
    <property type="term" value="P:positive regulation of neuroblast proliferation"/>
    <property type="evidence" value="ECO:0007669"/>
    <property type="project" value="TreeGrafter"/>
</dbReference>
<dbReference type="InterPro" id="IPR013783">
    <property type="entry name" value="Ig-like_fold"/>
</dbReference>
<proteinExistence type="predicted"/>
<reference evidence="20" key="1">
    <citation type="submission" date="2021-01" db="EMBL/GenBank/DDBJ databases">
        <authorList>
            <person name="Zahm M."/>
            <person name="Roques C."/>
            <person name="Cabau C."/>
            <person name="Klopp C."/>
            <person name="Donnadieu C."/>
            <person name="Jouanno E."/>
            <person name="Lampietro C."/>
            <person name="Louis A."/>
            <person name="Herpin A."/>
            <person name="Echchiki A."/>
            <person name="Berthelot C."/>
            <person name="Parey E."/>
            <person name="Roest-Crollius H."/>
            <person name="Braasch I."/>
            <person name="Postlethwait J."/>
            <person name="Bobe J."/>
            <person name="Montfort J."/>
            <person name="Bouchez O."/>
            <person name="Begum T."/>
            <person name="Mejri S."/>
            <person name="Adams A."/>
            <person name="Chen W.-J."/>
            <person name="Guiguen Y."/>
        </authorList>
    </citation>
    <scope>NUCLEOTIDE SEQUENCE</scope>
    <source>
        <strain evidence="20">YG-15Mar2019-1</strain>
        <tissue evidence="20">Brain</tissue>
    </source>
</reference>
<dbReference type="CDD" id="cd03520">
    <property type="entry name" value="Link_domain_CSPGs_modules_2_4"/>
    <property type="match status" value="1"/>
</dbReference>
<feature type="domain" description="EGF-like" evidence="15">
    <location>
        <begin position="1061"/>
        <end position="1097"/>
    </location>
</feature>
<evidence type="ECO:0000259" key="17">
    <source>
        <dbReference type="PROSITE" id="PS50835"/>
    </source>
</evidence>
<dbReference type="FunFam" id="3.10.100.10:FF:000011">
    <property type="entry name" value="Aggrecan core protein"/>
    <property type="match status" value="1"/>
</dbReference>
<dbReference type="PRINTS" id="PR01265">
    <property type="entry name" value="LINKMODULE"/>
</dbReference>
<keyword evidence="4 14" id="KW-0732">Signal</keyword>
<dbReference type="PROSITE" id="PS50923">
    <property type="entry name" value="SUSHI"/>
    <property type="match status" value="1"/>
</dbReference>
<evidence type="ECO:0000313" key="20">
    <source>
        <dbReference type="EMBL" id="KAG7456723.1"/>
    </source>
</evidence>
<feature type="domain" description="Ig-like" evidence="17">
    <location>
        <begin position="55"/>
        <end position="156"/>
    </location>
</feature>
<dbReference type="PROSITE" id="PS50963">
    <property type="entry name" value="LINK_2"/>
    <property type="match status" value="2"/>
</dbReference>
<dbReference type="Pfam" id="PF00008">
    <property type="entry name" value="EGF"/>
    <property type="match status" value="1"/>
</dbReference>
<keyword evidence="7 10" id="KW-1015">Disulfide bond</keyword>
<feature type="compositionally biased region" description="Low complexity" evidence="13">
    <location>
        <begin position="544"/>
        <end position="557"/>
    </location>
</feature>
<dbReference type="InterPro" id="IPR013106">
    <property type="entry name" value="Ig_V-set"/>
</dbReference>
<keyword evidence="5" id="KW-0677">Repeat</keyword>
<evidence type="ECO:0000256" key="12">
    <source>
        <dbReference type="PROSITE-ProRule" id="PRU00323"/>
    </source>
</evidence>
<dbReference type="InterPro" id="IPR016187">
    <property type="entry name" value="CTDL_fold"/>
</dbReference>
<dbReference type="OrthoDB" id="441660at2759"/>
<dbReference type="InterPro" id="IPR050691">
    <property type="entry name" value="Hyaluronan_bind_Proteoglycan"/>
</dbReference>
<evidence type="ECO:0000256" key="1">
    <source>
        <dbReference type="ARBA" id="ARBA00004613"/>
    </source>
</evidence>
<dbReference type="PROSITE" id="PS50026">
    <property type="entry name" value="EGF_3"/>
    <property type="match status" value="1"/>
</dbReference>
<dbReference type="InterPro" id="IPR036179">
    <property type="entry name" value="Ig-like_dom_sf"/>
</dbReference>
<dbReference type="InterPro" id="IPR016186">
    <property type="entry name" value="C-type_lectin-like/link_sf"/>
</dbReference>
<dbReference type="GO" id="GO:0005540">
    <property type="term" value="F:hyaluronic acid binding"/>
    <property type="evidence" value="ECO:0007669"/>
    <property type="project" value="InterPro"/>
</dbReference>
<dbReference type="SUPFAM" id="SSF56436">
    <property type="entry name" value="C-type lectin-like"/>
    <property type="match status" value="3"/>
</dbReference>
<dbReference type="EMBL" id="JAFDVH010000022">
    <property type="protein sequence ID" value="KAG7456723.1"/>
    <property type="molecule type" value="Genomic_DNA"/>
</dbReference>
<feature type="disulfide bond" evidence="12">
    <location>
        <begin position="304"/>
        <end position="325"/>
    </location>
</feature>
<feature type="compositionally biased region" description="Low complexity" evidence="13">
    <location>
        <begin position="653"/>
        <end position="665"/>
    </location>
</feature>
<dbReference type="Pfam" id="PF00084">
    <property type="entry name" value="Sushi"/>
    <property type="match status" value="1"/>
</dbReference>
<dbReference type="Gene3D" id="2.10.70.10">
    <property type="entry name" value="Complement Module, domain 1"/>
    <property type="match status" value="1"/>
</dbReference>
<dbReference type="CDD" id="cd03517">
    <property type="entry name" value="Link_domain_CSPGs_modules_1_3"/>
    <property type="match status" value="1"/>
</dbReference>
<dbReference type="FunFam" id="2.10.70.10:FF:000003">
    <property type="entry name" value="Versican core protein"/>
    <property type="match status" value="1"/>
</dbReference>
<feature type="disulfide bond" evidence="11">
    <location>
        <begin position="1259"/>
        <end position="1286"/>
    </location>
</feature>
<evidence type="ECO:0000256" key="5">
    <source>
        <dbReference type="ARBA" id="ARBA00022737"/>
    </source>
</evidence>
<dbReference type="FunFam" id="3.10.100.10:FF:000003">
    <property type="entry name" value="Versican core protein"/>
    <property type="match status" value="1"/>
</dbReference>
<organism evidence="20 21">
    <name type="scientific">Megalops atlanticus</name>
    <name type="common">Tarpon</name>
    <name type="synonym">Clupea gigantea</name>
    <dbReference type="NCBI Taxonomy" id="7932"/>
    <lineage>
        <taxon>Eukaryota</taxon>
        <taxon>Metazoa</taxon>
        <taxon>Chordata</taxon>
        <taxon>Craniata</taxon>
        <taxon>Vertebrata</taxon>
        <taxon>Euteleostomi</taxon>
        <taxon>Actinopterygii</taxon>
        <taxon>Neopterygii</taxon>
        <taxon>Teleostei</taxon>
        <taxon>Elopiformes</taxon>
        <taxon>Megalopidae</taxon>
        <taxon>Megalops</taxon>
    </lineage>
</organism>
<feature type="region of interest" description="Disordered" evidence="13">
    <location>
        <begin position="1286"/>
        <end position="1327"/>
    </location>
</feature>
<dbReference type="PROSITE" id="PS00022">
    <property type="entry name" value="EGF_1"/>
    <property type="match status" value="1"/>
</dbReference>
<evidence type="ECO:0000313" key="21">
    <source>
        <dbReference type="Proteomes" id="UP001046870"/>
    </source>
</evidence>
<evidence type="ECO:0000256" key="11">
    <source>
        <dbReference type="PROSITE-ProRule" id="PRU00302"/>
    </source>
</evidence>
<dbReference type="SMART" id="SM00445">
    <property type="entry name" value="LINK"/>
    <property type="match status" value="2"/>
</dbReference>
<dbReference type="PROSITE" id="PS00615">
    <property type="entry name" value="C_TYPE_LECTIN_1"/>
    <property type="match status" value="1"/>
</dbReference>
<dbReference type="GO" id="GO:0007417">
    <property type="term" value="P:central nervous system development"/>
    <property type="evidence" value="ECO:0007669"/>
    <property type="project" value="TreeGrafter"/>
</dbReference>
<dbReference type="InterPro" id="IPR000742">
    <property type="entry name" value="EGF"/>
</dbReference>
<dbReference type="FunFam" id="3.10.100.10:FF:000002">
    <property type="entry name" value="Hyaluronan proteoglycan link protein 1"/>
    <property type="match status" value="1"/>
</dbReference>
<feature type="disulfide bond" evidence="12">
    <location>
        <begin position="206"/>
        <end position="227"/>
    </location>
</feature>
<keyword evidence="2" id="KW-0964">Secreted</keyword>
<feature type="compositionally biased region" description="Polar residues" evidence="13">
    <location>
        <begin position="958"/>
        <end position="973"/>
    </location>
</feature>
<feature type="domain" description="Link" evidence="19">
    <location>
        <begin position="160"/>
        <end position="255"/>
    </location>
</feature>
<dbReference type="SMART" id="SM00181">
    <property type="entry name" value="EGF"/>
    <property type="match status" value="1"/>
</dbReference>
<feature type="compositionally biased region" description="Low complexity" evidence="13">
    <location>
        <begin position="616"/>
        <end position="627"/>
    </location>
</feature>
<feature type="chain" id="PRO_5038493956" description="Neurocan" evidence="14">
    <location>
        <begin position="32"/>
        <end position="1327"/>
    </location>
</feature>
<dbReference type="Gene3D" id="2.10.25.10">
    <property type="entry name" value="Laminin"/>
    <property type="match status" value="1"/>
</dbReference>
<feature type="compositionally biased region" description="Basic and acidic residues" evidence="13">
    <location>
        <begin position="978"/>
        <end position="994"/>
    </location>
</feature>
<feature type="compositionally biased region" description="Polar residues" evidence="13">
    <location>
        <begin position="811"/>
        <end position="859"/>
    </location>
</feature>
<accession>A0A9D3PBW5</accession>
<evidence type="ECO:0000256" key="13">
    <source>
        <dbReference type="SAM" id="MobiDB-lite"/>
    </source>
</evidence>
<evidence type="ECO:0000259" key="19">
    <source>
        <dbReference type="PROSITE" id="PS50963"/>
    </source>
</evidence>
<keyword evidence="9" id="KW-0393">Immunoglobulin domain</keyword>
<dbReference type="GO" id="GO:0005615">
    <property type="term" value="C:extracellular space"/>
    <property type="evidence" value="ECO:0007669"/>
    <property type="project" value="TreeGrafter"/>
</dbReference>
<dbReference type="InterPro" id="IPR000436">
    <property type="entry name" value="Sushi_SCR_CCP_dom"/>
</dbReference>
<keyword evidence="3 10" id="KW-0245">EGF-like domain</keyword>
<dbReference type="PROSITE" id="PS50835">
    <property type="entry name" value="IG_LIKE"/>
    <property type="match status" value="1"/>
</dbReference>
<dbReference type="SMART" id="SM00032">
    <property type="entry name" value="CCP"/>
    <property type="match status" value="1"/>
</dbReference>
<evidence type="ECO:0008006" key="22">
    <source>
        <dbReference type="Google" id="ProtNLM"/>
    </source>
</evidence>
<dbReference type="PANTHER" id="PTHR22804">
    <property type="entry name" value="AGGRECAN/VERSICAN PROTEOGLYCAN"/>
    <property type="match status" value="1"/>
</dbReference>
<dbReference type="Gene3D" id="3.10.100.10">
    <property type="entry name" value="Mannose-Binding Protein A, subunit A"/>
    <property type="match status" value="3"/>
</dbReference>
<dbReference type="SMART" id="SM00034">
    <property type="entry name" value="CLECT"/>
    <property type="match status" value="1"/>
</dbReference>
<feature type="domain" description="Link" evidence="19">
    <location>
        <begin position="261"/>
        <end position="357"/>
    </location>
</feature>
<dbReference type="PANTHER" id="PTHR22804:SF24">
    <property type="entry name" value="NEUROCAN CORE PROTEIN"/>
    <property type="match status" value="1"/>
</dbReference>
<comment type="caution">
    <text evidence="20">The sequence shown here is derived from an EMBL/GenBank/DDBJ whole genome shotgun (WGS) entry which is preliminary data.</text>
</comment>
<feature type="compositionally biased region" description="Polar residues" evidence="13">
    <location>
        <begin position="685"/>
        <end position="696"/>
    </location>
</feature>
<evidence type="ECO:0000256" key="9">
    <source>
        <dbReference type="ARBA" id="ARBA00023319"/>
    </source>
</evidence>
<comment type="subcellular location">
    <subcellularLocation>
        <location evidence="1">Secreted</location>
    </subcellularLocation>
</comment>
<dbReference type="GO" id="GO:0007155">
    <property type="term" value="P:cell adhesion"/>
    <property type="evidence" value="ECO:0007669"/>
    <property type="project" value="InterPro"/>
</dbReference>
<feature type="compositionally biased region" description="Low complexity" evidence="13">
    <location>
        <begin position="702"/>
        <end position="716"/>
    </location>
</feature>
<dbReference type="Pfam" id="PF00059">
    <property type="entry name" value="Lectin_C"/>
    <property type="match status" value="1"/>
</dbReference>
<dbReference type="SMART" id="SM00409">
    <property type="entry name" value="IG"/>
    <property type="match status" value="1"/>
</dbReference>
<dbReference type="InterPro" id="IPR001304">
    <property type="entry name" value="C-type_lectin-like"/>
</dbReference>
<feature type="compositionally biased region" description="Low complexity" evidence="13">
    <location>
        <begin position="996"/>
        <end position="1009"/>
    </location>
</feature>
<dbReference type="Pfam" id="PF00193">
    <property type="entry name" value="Xlink"/>
    <property type="match status" value="2"/>
</dbReference>
<dbReference type="CDD" id="cd00033">
    <property type="entry name" value="CCP"/>
    <property type="match status" value="1"/>
</dbReference>
<evidence type="ECO:0000256" key="6">
    <source>
        <dbReference type="ARBA" id="ARBA00022974"/>
    </source>
</evidence>
<evidence type="ECO:0000259" key="15">
    <source>
        <dbReference type="PROSITE" id="PS50026"/>
    </source>
</evidence>
<dbReference type="InterPro" id="IPR001881">
    <property type="entry name" value="EGF-like_Ca-bd_dom"/>
</dbReference>
<evidence type="ECO:0000259" key="16">
    <source>
        <dbReference type="PROSITE" id="PS50041"/>
    </source>
</evidence>
<evidence type="ECO:0000259" key="18">
    <source>
        <dbReference type="PROSITE" id="PS50923"/>
    </source>
</evidence>
<dbReference type="InterPro" id="IPR007110">
    <property type="entry name" value="Ig-like_dom"/>
</dbReference>
<keyword evidence="8" id="KW-0325">Glycoprotein</keyword>
<dbReference type="InterPro" id="IPR003599">
    <property type="entry name" value="Ig_sub"/>
</dbReference>
<dbReference type="SUPFAM" id="SSF48726">
    <property type="entry name" value="Immunoglobulin"/>
    <property type="match status" value="1"/>
</dbReference>
<dbReference type="GO" id="GO:0045202">
    <property type="term" value="C:synapse"/>
    <property type="evidence" value="ECO:0007669"/>
    <property type="project" value="TreeGrafter"/>
</dbReference>
<evidence type="ECO:0000256" key="4">
    <source>
        <dbReference type="ARBA" id="ARBA00022729"/>
    </source>
</evidence>
<dbReference type="SMART" id="SM00179">
    <property type="entry name" value="EGF_CA"/>
    <property type="match status" value="1"/>
</dbReference>
<keyword evidence="21" id="KW-1185">Reference proteome</keyword>
<dbReference type="GO" id="GO:0072534">
    <property type="term" value="C:perineuronal net"/>
    <property type="evidence" value="ECO:0007669"/>
    <property type="project" value="TreeGrafter"/>
</dbReference>
<evidence type="ECO:0000256" key="14">
    <source>
        <dbReference type="SAM" id="SignalP"/>
    </source>
</evidence>
<protein>
    <recommendedName>
        <fullName evidence="22">Neurocan</fullName>
    </recommendedName>
</protein>
<gene>
    <name evidence="20" type="ORF">MATL_G00238950</name>
</gene>
<feature type="domain" description="C-type lectin" evidence="16">
    <location>
        <begin position="1110"/>
        <end position="1224"/>
    </location>
</feature>
<evidence type="ECO:0000256" key="10">
    <source>
        <dbReference type="PROSITE-ProRule" id="PRU00076"/>
    </source>
</evidence>
<dbReference type="SUPFAM" id="SSF57535">
    <property type="entry name" value="Complement control module/SCR domain"/>
    <property type="match status" value="1"/>
</dbReference>
<dbReference type="Proteomes" id="UP001046870">
    <property type="component" value="Chromosome 22"/>
</dbReference>
<feature type="region of interest" description="Disordered" evidence="13">
    <location>
        <begin position="594"/>
        <end position="1055"/>
    </location>
</feature>
<feature type="disulfide bond" evidence="10">
    <location>
        <begin position="1087"/>
        <end position="1096"/>
    </location>
</feature>
<dbReference type="GO" id="GO:0005509">
    <property type="term" value="F:calcium ion binding"/>
    <property type="evidence" value="ECO:0007669"/>
    <property type="project" value="InterPro"/>
</dbReference>
<feature type="domain" description="Sushi" evidence="18">
    <location>
        <begin position="1228"/>
        <end position="1288"/>
    </location>
</feature>
<evidence type="ECO:0000256" key="3">
    <source>
        <dbReference type="ARBA" id="ARBA00022536"/>
    </source>
</evidence>
<dbReference type="GO" id="GO:0010001">
    <property type="term" value="P:glial cell differentiation"/>
    <property type="evidence" value="ECO:0007669"/>
    <property type="project" value="TreeGrafter"/>
</dbReference>
<dbReference type="Pfam" id="PF07686">
    <property type="entry name" value="V-set"/>
    <property type="match status" value="1"/>
</dbReference>
<feature type="signal peptide" evidence="14">
    <location>
        <begin position="1"/>
        <end position="31"/>
    </location>
</feature>
<dbReference type="PROSITE" id="PS50041">
    <property type="entry name" value="C_TYPE_LECTIN_2"/>
    <property type="match status" value="1"/>
</dbReference>
<keyword evidence="11" id="KW-0768">Sushi</keyword>
<comment type="caution">
    <text evidence="10">Lacks conserved residue(s) required for the propagation of feature annotation.</text>
</comment>
<evidence type="ECO:0000256" key="7">
    <source>
        <dbReference type="ARBA" id="ARBA00023157"/>
    </source>
</evidence>
<dbReference type="InterPro" id="IPR035976">
    <property type="entry name" value="Sushi/SCR/CCP_sf"/>
</dbReference>
<dbReference type="InterPro" id="IPR000538">
    <property type="entry name" value="Link_dom"/>
</dbReference>
<name>A0A9D3PBW5_MEGAT</name>
<dbReference type="PROSITE" id="PS01241">
    <property type="entry name" value="LINK_1"/>
    <property type="match status" value="2"/>
</dbReference>
<feature type="compositionally biased region" description="Basic residues" evidence="13">
    <location>
        <begin position="1288"/>
        <end position="1315"/>
    </location>
</feature>
<dbReference type="CDD" id="cd00054">
    <property type="entry name" value="EGF_CA"/>
    <property type="match status" value="1"/>
</dbReference>
<feature type="disulfide bond" evidence="11">
    <location>
        <begin position="1230"/>
        <end position="1273"/>
    </location>
</feature>
<sequence>MLGVAQEVAAGGPMFLAMFLLHSVGLGGSVADAQVSTHRVTHQPVSEQLAGDALLPCSLALSPGSTSGDAPGVRWTKVWGQGGDGGIQQEQLVLVAKGDLVEVTKAFQGRVALPGYRDDRSNASLALTGLRSSDSGVYRCEVALGADVEHDTVPLEVIGLVFHYRSPQDRYTLSFPDARRACEESSAVMATPSQLQAAFADGYERCDPGWLSDQTVRYPIQSPRPGCYGDREDSPGVRNYGRRDAAELFDVYCFAGQLQGQVFHSSVPEKLTLVSASARCRFLGGRLATAGELFLAWQAGLDQCDPGWLADGSVRYPINQPRPECGGDKAGVRTLYRNPNGTGFHDPTALFDAYCYREMQAPVQETQSVSFLQLSATESKQTPGLDSRGKEHTHLPLAQPSAWPSPDLQKKRMNTMTDNMLPDMSGENVPIQPRSGGSSVGRGDPLAPVSGGPWGPAFSRQPGGQGGSAREEEADEEEEREGLGEQPISPVPSASPQARIGNGRLSKFGNSPMSPWKYWTGSSDTGIPSAPPGPIRLSYEESKGPLGPEGTLPGGQLEVSKANSRNAVSGHVRGAVSLQSLDGGLASSNEALFEKEGEVISEPKSNDSAAEPTRVSSSGGPTSSPSSLKTDLLQGPVGLGGAWMVKPTLSHKPPGSSEAGSAPGSPDERAHQPTATPKPGLAASVSGQATDSQTAQPKGATSPGVSPSGGKPSGPGDTTLGEVLAAHPSGQREDRVSSALAPAATPGSADLPGTPSYKENLENYSGQSREQEEGRGYPRPLPKRLLSNRQPSRSASEKEAEGSGGREALGGSTSAGQVSPAHSGTTSELPRSGHVTSRPTGQPVTIQHSSADQPITSSRAPAGSFWPEESGASYHPSNHGDPKLRTSSPSRDGLQGETGAPPTAPITQKLSPSDPKASATSAHPPGVATAPPPVEPILTTSRPPRADSGLQGYFLSMETGSLSQTGRGQSGSSPRPPAKREETFATSEPLKRVSETSQLTQQTAQASSLVVGQSRSPAPEGQPALTVTDEPTGGQPNAPGEGGAHSLELSWDNGTRNSTPDIDACHSNPCQNGGTCIAKTESFYCLCLASYGGATCEKDTQGCEHTWKKFHGHCYRYFTHRHTWEDAEKDCREHGGHLASIHSAMEQDFLNGLGHENTWIGLNDRTVEEDFQWTDNLELEYENWRENQPDNFFAGGEDCVVMVAHENGKWNDVPCNYNLPYICKKATVLCGPPPSVDNAFLIGRMLSRYDIHSVVRYQCVDGFHQRHIATAKCRANGKWDTPKIVCTKSRRPHHYRRHHHRSRRERRKHKRHGAGSHRGGAEGHSHP</sequence>